<feature type="region of interest" description="Disordered" evidence="1">
    <location>
        <begin position="819"/>
        <end position="1025"/>
    </location>
</feature>
<feature type="compositionally biased region" description="Polar residues" evidence="1">
    <location>
        <begin position="954"/>
        <end position="964"/>
    </location>
</feature>
<evidence type="ECO:0000313" key="3">
    <source>
        <dbReference type="Proteomes" id="UP000245884"/>
    </source>
</evidence>
<organism evidence="2 3">
    <name type="scientific">Jaminaea rosea</name>
    <dbReference type="NCBI Taxonomy" id="1569628"/>
    <lineage>
        <taxon>Eukaryota</taxon>
        <taxon>Fungi</taxon>
        <taxon>Dikarya</taxon>
        <taxon>Basidiomycota</taxon>
        <taxon>Ustilaginomycotina</taxon>
        <taxon>Exobasidiomycetes</taxon>
        <taxon>Microstromatales</taxon>
        <taxon>Microstromatales incertae sedis</taxon>
        <taxon>Jaminaea</taxon>
    </lineage>
</organism>
<evidence type="ECO:0000313" key="2">
    <source>
        <dbReference type="EMBL" id="PWN26605.1"/>
    </source>
</evidence>
<feature type="compositionally biased region" description="Polar residues" evidence="1">
    <location>
        <begin position="71"/>
        <end position="86"/>
    </location>
</feature>
<feature type="region of interest" description="Disordered" evidence="1">
    <location>
        <begin position="25"/>
        <end position="57"/>
    </location>
</feature>
<feature type="compositionally biased region" description="Pro residues" evidence="1">
    <location>
        <begin position="437"/>
        <end position="449"/>
    </location>
</feature>
<feature type="compositionally biased region" description="Low complexity" evidence="1">
    <location>
        <begin position="176"/>
        <end position="192"/>
    </location>
</feature>
<protein>
    <submittedName>
        <fullName evidence="2">Uncharacterized protein</fullName>
    </submittedName>
</protein>
<feature type="region of interest" description="Disordered" evidence="1">
    <location>
        <begin position="67"/>
        <end position="86"/>
    </location>
</feature>
<name>A0A316UU28_9BASI</name>
<feature type="compositionally biased region" description="Basic and acidic residues" evidence="1">
    <location>
        <begin position="453"/>
        <end position="462"/>
    </location>
</feature>
<feature type="region of interest" description="Disordered" evidence="1">
    <location>
        <begin position="352"/>
        <end position="397"/>
    </location>
</feature>
<feature type="compositionally biased region" description="Low complexity" evidence="1">
    <location>
        <begin position="31"/>
        <end position="52"/>
    </location>
</feature>
<gene>
    <name evidence="2" type="ORF">BDZ90DRAFT_233214</name>
</gene>
<feature type="compositionally biased region" description="Low complexity" evidence="1">
    <location>
        <begin position="200"/>
        <end position="216"/>
    </location>
</feature>
<feature type="compositionally biased region" description="Acidic residues" evidence="1">
    <location>
        <begin position="904"/>
        <end position="914"/>
    </location>
</feature>
<accession>A0A316UU28</accession>
<reference evidence="2 3" key="1">
    <citation type="journal article" date="2018" name="Mol. Biol. Evol.">
        <title>Broad Genomic Sampling Reveals a Smut Pathogenic Ancestry of the Fungal Clade Ustilaginomycotina.</title>
        <authorList>
            <person name="Kijpornyongpan T."/>
            <person name="Mondo S.J."/>
            <person name="Barry K."/>
            <person name="Sandor L."/>
            <person name="Lee J."/>
            <person name="Lipzen A."/>
            <person name="Pangilinan J."/>
            <person name="LaButti K."/>
            <person name="Hainaut M."/>
            <person name="Henrissat B."/>
            <person name="Grigoriev I.V."/>
            <person name="Spatafora J.W."/>
            <person name="Aime M.C."/>
        </authorList>
    </citation>
    <scope>NUCLEOTIDE SEQUENCE [LARGE SCALE GENOMIC DNA]</scope>
    <source>
        <strain evidence="2 3">MCA 5214</strain>
    </source>
</reference>
<feature type="region of interest" description="Disordered" evidence="1">
    <location>
        <begin position="110"/>
        <end position="141"/>
    </location>
</feature>
<feature type="compositionally biased region" description="Low complexity" evidence="1">
    <location>
        <begin position="821"/>
        <end position="841"/>
    </location>
</feature>
<feature type="region of interest" description="Disordered" evidence="1">
    <location>
        <begin position="635"/>
        <end position="806"/>
    </location>
</feature>
<dbReference type="GeneID" id="37028379"/>
<proteinExistence type="predicted"/>
<feature type="region of interest" description="Disordered" evidence="1">
    <location>
        <begin position="157"/>
        <end position="228"/>
    </location>
</feature>
<dbReference type="EMBL" id="KZ819671">
    <property type="protein sequence ID" value="PWN26605.1"/>
    <property type="molecule type" value="Genomic_DNA"/>
</dbReference>
<dbReference type="AlphaFoldDB" id="A0A316UU28"/>
<feature type="compositionally biased region" description="Polar residues" evidence="1">
    <location>
        <begin position="769"/>
        <end position="806"/>
    </location>
</feature>
<feature type="compositionally biased region" description="Polar residues" evidence="1">
    <location>
        <begin position="159"/>
        <end position="175"/>
    </location>
</feature>
<keyword evidence="3" id="KW-1185">Reference proteome</keyword>
<feature type="compositionally biased region" description="Acidic residues" evidence="1">
    <location>
        <begin position="735"/>
        <end position="746"/>
    </location>
</feature>
<evidence type="ECO:0000256" key="1">
    <source>
        <dbReference type="SAM" id="MobiDB-lite"/>
    </source>
</evidence>
<dbReference type="RefSeq" id="XP_025361217.1">
    <property type="nucleotide sequence ID" value="XM_025506556.1"/>
</dbReference>
<feature type="compositionally biased region" description="Basic and acidic residues" evidence="1">
    <location>
        <begin position="636"/>
        <end position="654"/>
    </location>
</feature>
<feature type="compositionally biased region" description="Acidic residues" evidence="1">
    <location>
        <begin position="129"/>
        <end position="139"/>
    </location>
</feature>
<feature type="compositionally biased region" description="Low complexity" evidence="1">
    <location>
        <begin position="488"/>
        <end position="524"/>
    </location>
</feature>
<dbReference type="Proteomes" id="UP000245884">
    <property type="component" value="Unassembled WGS sequence"/>
</dbReference>
<feature type="compositionally biased region" description="Low complexity" evidence="1">
    <location>
        <begin position="852"/>
        <end position="868"/>
    </location>
</feature>
<sequence length="1025" mass="107772">MVSLAGPVVPNRLRLAAQGTPVLSTIESIGSPSEPSDTESSAAATPTEATTPRPYSAEWEPTYLKGDATVKQPSSPTLLASSAHPNLSRRTSLAAGWSLSVRRPKTVAGSFDSDAATSRGHGQGATDGTYEDSEDEDDLWGTPVDADAIAMGLVEPPSAAQQQTPNHRRSTSANVSSDRASIKSKSSVKTSSPLRTHMTLPPSSSVDSVASLSKSKPNQQHQHQRHELLDKAGLSLECSADPLREVRDRNLGDLKLLLAKSIQRKCDRCPPAGANVTPGFGLWVWTWTSELLCSTCLADVVRKVPEELQVTLVERSARCHGVKEAGEFRAKQVDFDMLARIANALPKEALKDLDAVNQEKKPKKSPTSRQGDNDVASGSAFGIDFDESSARPSTPSFAARQRLFKSKALRKAMHRLAKKSMPLLARSAASAAALPPQKTPPKLAPPPLPLTANEEKGQEPPRKSAPPQLVDELDKTALTSPEMGESFSADSAPAAPDGRNGSASASPSPPSSAKQPHSPSPTTATFTTEEAQAIFRHASSVFVGIIALEETQQWRPDPDSQDGVGSRGTLIPTLHAVLDPLLICTYCLATRDHDKGRVIVASDTGKHFALFHGGARPGKGLVDYVLHEGIAARPRFPGEEPVREENKADGEKSSDSQVSGRRRIKAWEEDDDLQGASSSEEADEATSIASDPTQDGGGGGAEALLRPTAMQRQHSLRKASSQPALRSLALQQRDEAEEDGEDDDAMTEYGSVSGEAAPLARPSVRRAPNSITGDLTYTVNTTSGSADGANSSNPITYGTTNSADGSVIFTGTQLRRALDRSSTSSWSFHDSSQGVGSSLSGGTNGSGEVATGLPSSDSSGSMWSRGSAVSGGGDATLEHNQAEAEGSVEPAEEAGESFISADTSESEGESEGDGEVIGAPDSDEDPVEERANVAAEQGDEDEDPVQEDAAFESASPTLGPQQEDSAPATPRNPSPARLAFDLDANTAPPLSSSPLVADGAVSFFPPPVRPPRSPRRGEGQSLPLL</sequence>
<feature type="region of interest" description="Disordered" evidence="1">
    <location>
        <begin position="481"/>
        <end position="524"/>
    </location>
</feature>
<feature type="compositionally biased region" description="Polar residues" evidence="1">
    <location>
        <begin position="710"/>
        <end position="724"/>
    </location>
</feature>
<feature type="compositionally biased region" description="Acidic residues" evidence="1">
    <location>
        <begin position="937"/>
        <end position="950"/>
    </location>
</feature>
<feature type="region of interest" description="Disordered" evidence="1">
    <location>
        <begin position="428"/>
        <end position="469"/>
    </location>
</feature>